<dbReference type="InterPro" id="IPR020625">
    <property type="entry name" value="Schiff_base-form_aldolases_AS"/>
</dbReference>
<dbReference type="AlphaFoldDB" id="A0A516PY49"/>
<feature type="compositionally biased region" description="Basic and acidic residues" evidence="4">
    <location>
        <begin position="104"/>
        <end position="115"/>
    </location>
</feature>
<dbReference type="EMBL" id="CP041692">
    <property type="protein sequence ID" value="QDP96105.1"/>
    <property type="molecule type" value="Genomic_DNA"/>
</dbReference>
<dbReference type="SMART" id="SM01130">
    <property type="entry name" value="DHDPS"/>
    <property type="match status" value="1"/>
</dbReference>
<dbReference type="PANTHER" id="PTHR12128:SF66">
    <property type="entry name" value="4-HYDROXY-2-OXOGLUTARATE ALDOLASE, MITOCHONDRIAL"/>
    <property type="match status" value="1"/>
</dbReference>
<reference evidence="5 6" key="1">
    <citation type="submission" date="2019-07" db="EMBL/GenBank/DDBJ databases">
        <title>Microlunatus dokdonensis sp. nov. isolated from the rhizospheric soil of the wild plant Elymus tsukushiensis.</title>
        <authorList>
            <person name="Ghim S.-Y."/>
            <person name="Hwang Y.-J."/>
            <person name="Son J.-S."/>
            <person name="Shin J.-H."/>
        </authorList>
    </citation>
    <scope>NUCLEOTIDE SEQUENCE [LARGE SCALE GENOMIC DNA]</scope>
    <source>
        <strain evidence="5 6">KUDC0627</strain>
    </source>
</reference>
<keyword evidence="6" id="KW-1185">Reference proteome</keyword>
<dbReference type="Gene3D" id="3.20.20.70">
    <property type="entry name" value="Aldolase class I"/>
    <property type="match status" value="1"/>
</dbReference>
<evidence type="ECO:0000313" key="6">
    <source>
        <dbReference type="Proteomes" id="UP000319263"/>
    </source>
</evidence>
<sequence>MSGHRRAQRAGRPAQPGRAATAAHHPGAPDVAARADRLRQRRHRELASRRTDHGRPRRLLRRRRARLRSIRRTLRGRQGSGPRAGPIPYGIAVLPGHSFRPRAARPDRRRTEPRSTRRHDLRQEGTIVTHIAAASDRHRRFGGVIPPLVTPLTPAGDLDTDSLGRLIEHVFDGGASGVFLLGSTGEGTSFTIAEREQLIGAAVQHVAGRGPVLAGVLAPSTALAAELCRSSIDAGADALVAAAPFYVATHPVEVEQHYRLIAEVTGEIPLLAYDIPVRAGSKLPADVVLRLAEDTVIAGVKDSSGVITGLRKLILERERLGLTGFSILTGSENTADLCVLLGVDGIIPGLGNVEVATFVNIIELVRAGELEKAELEQQRLLTLMEVLGVPDQRRMSSSSASIGAVKGALQVLGVIDSVQVAPPLLPIEAAEIAGVREVLIRSGVLQVSS</sequence>
<dbReference type="InterPro" id="IPR020624">
    <property type="entry name" value="Schiff_base-form_aldolases_CS"/>
</dbReference>
<feature type="compositionally biased region" description="Basic and acidic residues" evidence="4">
    <location>
        <begin position="45"/>
        <end position="54"/>
    </location>
</feature>
<dbReference type="SUPFAM" id="SSF51569">
    <property type="entry name" value="Aldolase"/>
    <property type="match status" value="1"/>
</dbReference>
<dbReference type="PROSITE" id="PS00665">
    <property type="entry name" value="DHDPS_1"/>
    <property type="match status" value="1"/>
</dbReference>
<gene>
    <name evidence="5" type="ORF">FOE78_09515</name>
</gene>
<proteinExistence type="inferred from homology"/>
<dbReference type="InterPro" id="IPR013785">
    <property type="entry name" value="Aldolase_TIM"/>
</dbReference>
<feature type="region of interest" description="Disordered" evidence="4">
    <location>
        <begin position="1"/>
        <end position="38"/>
    </location>
</feature>
<dbReference type="KEGG" id="mik:FOE78_09515"/>
<evidence type="ECO:0000256" key="4">
    <source>
        <dbReference type="SAM" id="MobiDB-lite"/>
    </source>
</evidence>
<name>A0A516PY49_9ACTN</name>
<dbReference type="InterPro" id="IPR002220">
    <property type="entry name" value="DapA-like"/>
</dbReference>
<keyword evidence="3" id="KW-0704">Schiff base</keyword>
<dbReference type="OrthoDB" id="3175637at2"/>
<evidence type="ECO:0000256" key="3">
    <source>
        <dbReference type="ARBA" id="ARBA00023270"/>
    </source>
</evidence>
<keyword evidence="2" id="KW-0456">Lyase</keyword>
<dbReference type="GO" id="GO:0044281">
    <property type="term" value="P:small molecule metabolic process"/>
    <property type="evidence" value="ECO:0007669"/>
    <property type="project" value="UniProtKB-ARBA"/>
</dbReference>
<dbReference type="Pfam" id="PF00701">
    <property type="entry name" value="DHDPS"/>
    <property type="match status" value="1"/>
</dbReference>
<dbReference type="CDD" id="cd00408">
    <property type="entry name" value="DHDPS-like"/>
    <property type="match status" value="1"/>
</dbReference>
<organism evidence="5 6">
    <name type="scientific">Microlunatus elymi</name>
    <dbReference type="NCBI Taxonomy" id="2596828"/>
    <lineage>
        <taxon>Bacteria</taxon>
        <taxon>Bacillati</taxon>
        <taxon>Actinomycetota</taxon>
        <taxon>Actinomycetes</taxon>
        <taxon>Propionibacteriales</taxon>
        <taxon>Propionibacteriaceae</taxon>
        <taxon>Microlunatus</taxon>
    </lineage>
</organism>
<dbReference type="PANTHER" id="PTHR12128">
    <property type="entry name" value="DIHYDRODIPICOLINATE SYNTHASE"/>
    <property type="match status" value="1"/>
</dbReference>
<dbReference type="PRINTS" id="PR00146">
    <property type="entry name" value="DHPICSNTHASE"/>
</dbReference>
<feature type="region of interest" description="Disordered" evidence="4">
    <location>
        <begin position="44"/>
        <end position="63"/>
    </location>
</feature>
<evidence type="ECO:0000256" key="1">
    <source>
        <dbReference type="ARBA" id="ARBA00007592"/>
    </source>
</evidence>
<evidence type="ECO:0000256" key="2">
    <source>
        <dbReference type="ARBA" id="ARBA00023239"/>
    </source>
</evidence>
<comment type="similarity">
    <text evidence="1">Belongs to the DapA family.</text>
</comment>
<dbReference type="PROSITE" id="PS00666">
    <property type="entry name" value="DHDPS_2"/>
    <property type="match status" value="1"/>
</dbReference>
<dbReference type="Proteomes" id="UP000319263">
    <property type="component" value="Chromosome"/>
</dbReference>
<evidence type="ECO:0000313" key="5">
    <source>
        <dbReference type="EMBL" id="QDP96105.1"/>
    </source>
</evidence>
<dbReference type="GO" id="GO:0008840">
    <property type="term" value="F:4-hydroxy-tetrahydrodipicolinate synthase activity"/>
    <property type="evidence" value="ECO:0007669"/>
    <property type="project" value="TreeGrafter"/>
</dbReference>
<protein>
    <submittedName>
        <fullName evidence="5">Dihydrodipicolinate synthase family protein</fullName>
    </submittedName>
</protein>
<feature type="compositionally biased region" description="Low complexity" evidence="4">
    <location>
        <begin position="10"/>
        <end position="23"/>
    </location>
</feature>
<accession>A0A516PY49</accession>
<feature type="region of interest" description="Disordered" evidence="4">
    <location>
        <begin position="72"/>
        <end position="118"/>
    </location>
</feature>